<dbReference type="Gene3D" id="3.30.70.2210">
    <property type="match status" value="1"/>
</dbReference>
<dbReference type="Pfam" id="PF22199">
    <property type="entry name" value="FKBP26_IF"/>
    <property type="match status" value="1"/>
</dbReference>
<dbReference type="InterPro" id="IPR040825">
    <property type="entry name" value="FKBP26_C"/>
</dbReference>
<evidence type="ECO:0000256" key="6">
    <source>
        <dbReference type="ARBA" id="ARBA00023186"/>
    </source>
</evidence>
<organism evidence="12 13">
    <name type="scientific">Odinarchaeota yellowstonii (strain LCB_4)</name>
    <dbReference type="NCBI Taxonomy" id="1841599"/>
    <lineage>
        <taxon>Archaea</taxon>
        <taxon>Promethearchaeati</taxon>
        <taxon>Candidatus Odinarchaeota</taxon>
        <taxon>Candidatus Odinarchaeia</taxon>
        <taxon>Candidatus Odinarchaeales</taxon>
        <taxon>Candidatus Odinarchaeaceae</taxon>
        <taxon>Candidatus Odinarchaeum</taxon>
    </lineage>
</organism>
<comment type="subcellular location">
    <subcellularLocation>
        <location evidence="2">Cytoplasm</location>
    </subcellularLocation>
</comment>
<dbReference type="Pfam" id="PF18046">
    <property type="entry name" value="FKBP26_C"/>
    <property type="match status" value="1"/>
</dbReference>
<evidence type="ECO:0000313" key="12">
    <source>
        <dbReference type="EMBL" id="WEU40791.1"/>
    </source>
</evidence>
<dbReference type="SUPFAM" id="SSF54534">
    <property type="entry name" value="FKBP-like"/>
    <property type="match status" value="1"/>
</dbReference>
<dbReference type="GO" id="GO:0003755">
    <property type="term" value="F:peptidyl-prolyl cis-trans isomerase activity"/>
    <property type="evidence" value="ECO:0007669"/>
    <property type="project" value="UniProtKB-UniRule"/>
</dbReference>
<dbReference type="EMBL" id="CP091871">
    <property type="protein sequence ID" value="WEU40791.1"/>
    <property type="molecule type" value="Genomic_DNA"/>
</dbReference>
<dbReference type="PANTHER" id="PTHR47861">
    <property type="entry name" value="FKBP-TYPE PEPTIDYL-PROLYL CIS-TRANS ISOMERASE SLYD"/>
    <property type="match status" value="1"/>
</dbReference>
<evidence type="ECO:0000256" key="4">
    <source>
        <dbReference type="ARBA" id="ARBA00022490"/>
    </source>
</evidence>
<evidence type="ECO:0000256" key="1">
    <source>
        <dbReference type="ARBA" id="ARBA00000971"/>
    </source>
</evidence>
<dbReference type="KEGG" id="oyw:OdinLCB4_002415"/>
<dbReference type="AlphaFoldDB" id="A0AAF0D334"/>
<keyword evidence="4" id="KW-0963">Cytoplasm</keyword>
<evidence type="ECO:0000256" key="9">
    <source>
        <dbReference type="RuleBase" id="RU003915"/>
    </source>
</evidence>
<reference evidence="12" key="1">
    <citation type="journal article" date="2017" name="Nature">
        <title>Asgard archaea illuminate the origin of eukaryotic cellular complexity.</title>
        <authorList>
            <person name="Zaremba-Niedzwiedzka K."/>
            <person name="Caceres E.F."/>
            <person name="Saw J.H."/>
            <person name="Backstrom D."/>
            <person name="Juzokaite L."/>
            <person name="Vancaester E."/>
            <person name="Seitz K.W."/>
            <person name="Anantharaman K."/>
            <person name="Starnawski P."/>
            <person name="Kjeldsen K.U."/>
            <person name="Scott M.B."/>
            <person name="Nunoura T."/>
            <person name="Banfield J.F."/>
            <person name="Schramm A."/>
            <person name="Baker B.J."/>
            <person name="Spang A."/>
            <person name="Ettema T.J.G."/>
        </authorList>
    </citation>
    <scope>NUCLEOTIDE SEQUENCE</scope>
    <source>
        <strain evidence="12">LCB_4</strain>
    </source>
</reference>
<dbReference type="InterPro" id="IPR054016">
    <property type="entry name" value="FKBP26_IF"/>
</dbReference>
<dbReference type="Gene3D" id="3.10.50.40">
    <property type="match status" value="1"/>
</dbReference>
<dbReference type="InterPro" id="IPR001179">
    <property type="entry name" value="PPIase_FKBP_dom"/>
</dbReference>
<dbReference type="PROSITE" id="PS50059">
    <property type="entry name" value="FKBP_PPIASE"/>
    <property type="match status" value="1"/>
</dbReference>
<keyword evidence="6" id="KW-0143">Chaperone</keyword>
<dbReference type="InterPro" id="IPR046357">
    <property type="entry name" value="PPIase_dom_sf"/>
</dbReference>
<dbReference type="InterPro" id="IPR048261">
    <property type="entry name" value="SlpA/SlyD-like_ins_sf"/>
</dbReference>
<evidence type="ECO:0000256" key="7">
    <source>
        <dbReference type="ARBA" id="ARBA00023235"/>
    </source>
</evidence>
<feature type="domain" description="PPIase FKBP-type" evidence="11">
    <location>
        <begin position="30"/>
        <end position="119"/>
    </location>
</feature>
<sequence>MVKGKDLKNSAANPTAVDVKDESSPSISKGDFLLVDFIGRVKETNELFDVTVESVAKAEKVYSDKIVYRPRLVIAGEGWVVKGLDEEILKMKIPEEKTFELPPDRAFGERDPKAIKVLPLREFKKQNINPYPGMRIRLGSVSATVKNVSSGRVTLDFNLPLAGKTIIYTVITRRKLVELADKVKALVQWRLENVDLDEINVIFKDGELAIELPSSQYFKEGIQYSKKGISRDIYKYIPSVTKVSFIESYLPDIGGTNSS</sequence>
<feature type="region of interest" description="Disordered" evidence="10">
    <location>
        <begin position="1"/>
        <end position="26"/>
    </location>
</feature>
<name>A0AAF0D334_ODILC</name>
<evidence type="ECO:0000259" key="11">
    <source>
        <dbReference type="PROSITE" id="PS50059"/>
    </source>
</evidence>
<dbReference type="GO" id="GO:0005737">
    <property type="term" value="C:cytoplasm"/>
    <property type="evidence" value="ECO:0007669"/>
    <property type="project" value="UniProtKB-SubCell"/>
</dbReference>
<evidence type="ECO:0000313" key="13">
    <source>
        <dbReference type="Proteomes" id="UP000186851"/>
    </source>
</evidence>
<dbReference type="Pfam" id="PF00254">
    <property type="entry name" value="FKBP_C"/>
    <property type="match status" value="1"/>
</dbReference>
<evidence type="ECO:0000256" key="8">
    <source>
        <dbReference type="PROSITE-ProRule" id="PRU00277"/>
    </source>
</evidence>
<dbReference type="GO" id="GO:0042026">
    <property type="term" value="P:protein refolding"/>
    <property type="evidence" value="ECO:0007669"/>
    <property type="project" value="UniProtKB-ARBA"/>
</dbReference>
<protein>
    <recommendedName>
        <fullName evidence="9">Peptidyl-prolyl cis-trans isomerase</fullName>
        <ecNumber evidence="9">5.2.1.8</ecNumber>
    </recommendedName>
</protein>
<dbReference type="Proteomes" id="UP000186851">
    <property type="component" value="Chromosome"/>
</dbReference>
<keyword evidence="7 8" id="KW-0413">Isomerase</keyword>
<evidence type="ECO:0000256" key="3">
    <source>
        <dbReference type="ARBA" id="ARBA00006577"/>
    </source>
</evidence>
<evidence type="ECO:0000256" key="2">
    <source>
        <dbReference type="ARBA" id="ARBA00004496"/>
    </source>
</evidence>
<dbReference type="EC" id="5.2.1.8" evidence="9"/>
<accession>A0AAF0D334</accession>
<dbReference type="Gene3D" id="2.40.10.330">
    <property type="match status" value="1"/>
</dbReference>
<dbReference type="PANTHER" id="PTHR47861:SF3">
    <property type="entry name" value="FKBP-TYPE PEPTIDYL-PROLYL CIS-TRANS ISOMERASE SLYD"/>
    <property type="match status" value="1"/>
</dbReference>
<gene>
    <name evidence="12" type="ORF">OdinLCB4_002415</name>
</gene>
<keyword evidence="5 8" id="KW-0697">Rotamase</keyword>
<comment type="similarity">
    <text evidence="3 9">Belongs to the FKBP-type PPIase family.</text>
</comment>
<proteinExistence type="inferred from homology"/>
<comment type="catalytic activity">
    <reaction evidence="1 8 9">
        <text>[protein]-peptidylproline (omega=180) = [protein]-peptidylproline (omega=0)</text>
        <dbReference type="Rhea" id="RHEA:16237"/>
        <dbReference type="Rhea" id="RHEA-COMP:10747"/>
        <dbReference type="Rhea" id="RHEA-COMP:10748"/>
        <dbReference type="ChEBI" id="CHEBI:83833"/>
        <dbReference type="ChEBI" id="CHEBI:83834"/>
        <dbReference type="EC" id="5.2.1.8"/>
    </reaction>
</comment>
<evidence type="ECO:0000256" key="5">
    <source>
        <dbReference type="ARBA" id="ARBA00023110"/>
    </source>
</evidence>
<reference evidence="12" key="2">
    <citation type="journal article" date="2022" name="Nat. Microbiol.">
        <title>A closed Candidatus Odinarchaeum chromosome exposes Asgard archaeal viruses.</title>
        <authorList>
            <person name="Tamarit D."/>
            <person name="Caceres E.F."/>
            <person name="Krupovic M."/>
            <person name="Nijland R."/>
            <person name="Eme L."/>
            <person name="Robinson N.P."/>
            <person name="Ettema T.J.G."/>
        </authorList>
    </citation>
    <scope>NUCLEOTIDE SEQUENCE</scope>
    <source>
        <strain evidence="12">LCB_4</strain>
    </source>
</reference>
<evidence type="ECO:0000256" key="10">
    <source>
        <dbReference type="SAM" id="MobiDB-lite"/>
    </source>
</evidence>